<proteinExistence type="inferred from homology"/>
<evidence type="ECO:0000256" key="1">
    <source>
        <dbReference type="ARBA" id="ARBA00009420"/>
    </source>
</evidence>
<dbReference type="PANTHER" id="PTHR12904">
    <property type="match status" value="1"/>
</dbReference>
<evidence type="ECO:0000256" key="2">
    <source>
        <dbReference type="ARBA" id="ARBA00022786"/>
    </source>
</evidence>
<organism evidence="4 5">
    <name type="scientific">Electrophorus voltai</name>
    <dbReference type="NCBI Taxonomy" id="2609070"/>
    <lineage>
        <taxon>Eukaryota</taxon>
        <taxon>Metazoa</taxon>
        <taxon>Chordata</taxon>
        <taxon>Craniata</taxon>
        <taxon>Vertebrata</taxon>
        <taxon>Euteleostomi</taxon>
        <taxon>Actinopterygii</taxon>
        <taxon>Neopterygii</taxon>
        <taxon>Teleostei</taxon>
        <taxon>Ostariophysi</taxon>
        <taxon>Gymnotiformes</taxon>
        <taxon>Gymnotoidei</taxon>
        <taxon>Gymnotidae</taxon>
        <taxon>Electrophorus</taxon>
    </lineage>
</organism>
<dbReference type="Proteomes" id="UP001239994">
    <property type="component" value="Unassembled WGS sequence"/>
</dbReference>
<reference evidence="4" key="1">
    <citation type="submission" date="2023-03" db="EMBL/GenBank/DDBJ databases">
        <title>Electrophorus voltai genome.</title>
        <authorList>
            <person name="Bian C."/>
        </authorList>
    </citation>
    <scope>NUCLEOTIDE SEQUENCE</scope>
    <source>
        <strain evidence="4">CB-2022</strain>
        <tissue evidence="4">Muscle</tissue>
    </source>
</reference>
<gene>
    <name evidence="4" type="ORF">P4O66_008751</name>
</gene>
<evidence type="ECO:0000313" key="4">
    <source>
        <dbReference type="EMBL" id="KAK1797386.1"/>
    </source>
</evidence>
<evidence type="ECO:0000259" key="3">
    <source>
        <dbReference type="Pfam" id="PF22964"/>
    </source>
</evidence>
<dbReference type="SUPFAM" id="SSF48371">
    <property type="entry name" value="ARM repeat"/>
    <property type="match status" value="1"/>
</dbReference>
<keyword evidence="2" id="KW-0833">Ubl conjugation pathway</keyword>
<protein>
    <recommendedName>
        <fullName evidence="3">Protein zer-1 homolog-like C-terminal domain-containing protein</fullName>
    </recommendedName>
</protein>
<dbReference type="SUPFAM" id="SSF52047">
    <property type="entry name" value="RNI-like"/>
    <property type="match status" value="1"/>
</dbReference>
<dbReference type="PANTHER" id="PTHR12904:SF22">
    <property type="entry name" value="ZYG-11 FAMILY MEMBER B, CELL CYCLE REGULATOR"/>
    <property type="match status" value="1"/>
</dbReference>
<feature type="domain" description="Protein zer-1 homolog-like C-terminal" evidence="3">
    <location>
        <begin position="465"/>
        <end position="813"/>
    </location>
</feature>
<dbReference type="InterPro" id="IPR016024">
    <property type="entry name" value="ARM-type_fold"/>
</dbReference>
<dbReference type="GO" id="GO:0031462">
    <property type="term" value="C:Cul2-RING ubiquitin ligase complex"/>
    <property type="evidence" value="ECO:0007669"/>
    <property type="project" value="TreeGrafter"/>
</dbReference>
<evidence type="ECO:0000313" key="5">
    <source>
        <dbReference type="Proteomes" id="UP001239994"/>
    </source>
</evidence>
<dbReference type="InterPro" id="IPR011989">
    <property type="entry name" value="ARM-like"/>
</dbReference>
<dbReference type="EMBL" id="JAROKS010000014">
    <property type="protein sequence ID" value="KAK1797386.1"/>
    <property type="molecule type" value="Genomic_DNA"/>
</dbReference>
<dbReference type="AlphaFoldDB" id="A0AAD9DX89"/>
<comment type="similarity">
    <text evidence="1">Belongs to the zyg-11 family.</text>
</comment>
<name>A0AAD9DX89_9TELE</name>
<comment type="caution">
    <text evidence="4">The sequence shown here is derived from an EMBL/GenBank/DDBJ whole genome shotgun (WGS) entry which is preliminary data.</text>
</comment>
<keyword evidence="5" id="KW-1185">Reference proteome</keyword>
<dbReference type="Gene3D" id="1.25.10.10">
    <property type="entry name" value="Leucine-rich Repeat Variant"/>
    <property type="match status" value="1"/>
</dbReference>
<dbReference type="Gene3D" id="3.80.10.10">
    <property type="entry name" value="Ribonuclease Inhibitor"/>
    <property type="match status" value="1"/>
</dbReference>
<dbReference type="InterPro" id="IPR032675">
    <property type="entry name" value="LRR_dom_sf"/>
</dbReference>
<accession>A0AAD9DX89</accession>
<sequence length="846" mass="93072">MKQAARGRRASLDRKIIRAGCASVPSAWARDLPARGLPRVRPRADGLAEPQAPVARRRECPRASRATFSVSGHASRKTRVTAGATVSQMDFNDQVKCFRFLDEDSPLALADICLAWVSRNLETLCTVCEDGSLQFYSCPVFPQELSDLLLHAMTDMGVLDDRTVGVFRNVERLRLKRAWLHSSCLSADAFRQALCMHRLQELNVSCLGGDITVSDILHGLSSNKDCRQGLQRLTVIGMNLLSAASDPSPRFSALRGLRCLCVAWTQLDDSGLEDICSLPLLESLDISGTSVTDLAPLRSLRAGLRSLTVHGLRKLAMPAADLLSVLTSLELLRHLDVSNSRLVADREGLVRQLLERTGTLEELVSLDVSGWRGVSDATVQAFVEARPGMRFLGLLATGAGGSNFLSGEGCLKVTGEHNLAQVNEALRRYVERKSFLQEVLRHLHILISELDVGPQPEVLKLVCSAMQKHSDSASVQLVATACVFNLTSLELAQEMPLSLLGNVVRQVLAAMKNFPSNEQIQKNCLFSLCSDYVLQVVPFNRYETARQVIMSLASYDNETLQRICVAVVSLLVSKLGVEDLAQFGGDEMIVKRASVGAVDSVLNFALTTLWNLTDERPYTCLLFLQCQGLELYMEVLETYIFEPSTQKKVLGLLNNLAEVEDLRGALLDEELLEYVVSVLSSPAVAVEVSYFAGGVLANLTSSRGPAWDLDTQLRDTILQELHASVLSWTPPDHVMVSYRSFQPFYPLLHHSQASGVQLWALWGIHLVCRHDVSQYSRILTVEGGLDTIRALTSDPHTHRDVQQLALNILTLVEPGATSTGPTYKYTTEASLTQLNGKLYCSQKNSD</sequence>
<dbReference type="Pfam" id="PF22964">
    <property type="entry name" value="ZER1-like_2nd"/>
    <property type="match status" value="1"/>
</dbReference>
<dbReference type="InterPro" id="IPR051341">
    <property type="entry name" value="Zyg-11_UBL_adapter"/>
</dbReference>
<dbReference type="InterPro" id="IPR055142">
    <property type="entry name" value="ZER1-like_C"/>
</dbReference>